<proteinExistence type="predicted"/>
<reference evidence="2 3" key="1">
    <citation type="submission" date="2018-08" db="EMBL/GenBank/DDBJ databases">
        <title>Sequencing the genomes of 1000 actinobacteria strains.</title>
        <authorList>
            <person name="Klenk H.-P."/>
        </authorList>
    </citation>
    <scope>NUCLEOTIDE SEQUENCE [LARGE SCALE GENOMIC DNA]</scope>
    <source>
        <strain evidence="2 3">DSM 43927</strain>
    </source>
</reference>
<accession>A0A3D9SHA8</accession>
<dbReference type="EMBL" id="QTTT01000001">
    <property type="protein sequence ID" value="REE95298.1"/>
    <property type="molecule type" value="Genomic_DNA"/>
</dbReference>
<dbReference type="Gene3D" id="3.90.1200.10">
    <property type="match status" value="1"/>
</dbReference>
<comment type="caution">
    <text evidence="2">The sequence shown here is derived from an EMBL/GenBank/DDBJ whole genome shotgun (WGS) entry which is preliminary data.</text>
</comment>
<protein>
    <submittedName>
        <fullName evidence="2">Phosphotransferase family enzyme</fullName>
    </submittedName>
</protein>
<dbReference type="SUPFAM" id="SSF56112">
    <property type="entry name" value="Protein kinase-like (PK-like)"/>
    <property type="match status" value="1"/>
</dbReference>
<gene>
    <name evidence="2" type="ORF">DFJ69_0684</name>
</gene>
<name>A0A3D9SHA8_9ACTN</name>
<dbReference type="GO" id="GO:0016740">
    <property type="term" value="F:transferase activity"/>
    <property type="evidence" value="ECO:0007669"/>
    <property type="project" value="UniProtKB-KW"/>
</dbReference>
<dbReference type="AlphaFoldDB" id="A0A3D9SHA8"/>
<sequence>MLPRVPDPTSPPSPAPTADLTDALIAIGRAAPGGSPDAAPATLYDRHGVLVIRVGEVVVKAHQADRDNGPRLVTRMAAAAELPHLLLPPVGPPREVLGRVVTVWPYGEPVSPDDPPWEAGGGLLARLHAAAPPPVTATLPRWERPVRAAGVVARMRALDGTGAGEREILRAFASLPAWVRGEGAAPAPSRTALVHGDWHLGQLVGVADGTWRLIDVEDLGVGDPAWDLARPAALFSAGVLPAADWARFLGAYRDAGGPAVPADGDPWDMLDVPARTLAIQIAATCVIVARAERRPLDGFESALVDTCWRIAESGESSGS</sequence>
<dbReference type="InterPro" id="IPR011009">
    <property type="entry name" value="Kinase-like_dom_sf"/>
</dbReference>
<dbReference type="OrthoDB" id="4558647at2"/>
<organism evidence="2 3">
    <name type="scientific">Thermomonospora umbrina</name>
    <dbReference type="NCBI Taxonomy" id="111806"/>
    <lineage>
        <taxon>Bacteria</taxon>
        <taxon>Bacillati</taxon>
        <taxon>Actinomycetota</taxon>
        <taxon>Actinomycetes</taxon>
        <taxon>Streptosporangiales</taxon>
        <taxon>Thermomonosporaceae</taxon>
        <taxon>Thermomonospora</taxon>
    </lineage>
</organism>
<evidence type="ECO:0000259" key="1">
    <source>
        <dbReference type="Pfam" id="PF01636"/>
    </source>
</evidence>
<dbReference type="Proteomes" id="UP000256661">
    <property type="component" value="Unassembled WGS sequence"/>
</dbReference>
<keyword evidence="2" id="KW-0808">Transferase</keyword>
<keyword evidence="3" id="KW-1185">Reference proteome</keyword>
<dbReference type="Pfam" id="PF01636">
    <property type="entry name" value="APH"/>
    <property type="match status" value="1"/>
</dbReference>
<dbReference type="InterPro" id="IPR002575">
    <property type="entry name" value="Aminoglycoside_PTrfase"/>
</dbReference>
<feature type="domain" description="Aminoglycoside phosphotransferase" evidence="1">
    <location>
        <begin position="94"/>
        <end position="260"/>
    </location>
</feature>
<evidence type="ECO:0000313" key="3">
    <source>
        <dbReference type="Proteomes" id="UP000256661"/>
    </source>
</evidence>
<evidence type="ECO:0000313" key="2">
    <source>
        <dbReference type="EMBL" id="REE95298.1"/>
    </source>
</evidence>